<dbReference type="EMBL" id="JADFUA010000004">
    <property type="protein sequence ID" value="MBE9609570.1"/>
    <property type="molecule type" value="Genomic_DNA"/>
</dbReference>
<dbReference type="NCBIfam" id="TIGR03696">
    <property type="entry name" value="Rhs_assc_core"/>
    <property type="match status" value="1"/>
</dbReference>
<organism evidence="2 3">
    <name type="scientific">Chitinilyticum piscinae</name>
    <dbReference type="NCBI Taxonomy" id="2866724"/>
    <lineage>
        <taxon>Bacteria</taxon>
        <taxon>Pseudomonadati</taxon>
        <taxon>Pseudomonadota</taxon>
        <taxon>Betaproteobacteria</taxon>
        <taxon>Neisseriales</taxon>
        <taxon>Chitinibacteraceae</taxon>
        <taxon>Chitinilyticum</taxon>
    </lineage>
</organism>
<evidence type="ECO:0000313" key="3">
    <source>
        <dbReference type="Proteomes" id="UP000604481"/>
    </source>
</evidence>
<feature type="domain" description="RHS protein conserved region" evidence="1">
    <location>
        <begin position="23"/>
        <end position="54"/>
    </location>
</feature>
<evidence type="ECO:0000259" key="1">
    <source>
        <dbReference type="Pfam" id="PF03527"/>
    </source>
</evidence>
<dbReference type="InterPro" id="IPR050708">
    <property type="entry name" value="T6SS_VgrG/RHS"/>
</dbReference>
<protein>
    <submittedName>
        <fullName evidence="2">RHS domain-containing protein</fullName>
    </submittedName>
</protein>
<gene>
    <name evidence="2" type="ORF">INR99_09410</name>
</gene>
<accession>A0A8J7FKU2</accession>
<sequence>MWGIDADPLWTYSPEPQPFEQLYYYHTDHLGTPQELLDSDGNLAWSADYKAWGEAKAAISEAAKRAGISNPLRFQGQYFDHETGLHYNQHRYYDPQIGRFISKDPIGLLGGLNVHVYARNPIEWIDPLGLNPLRTRMEQGGNLPENHQAHHVICLVSDHNLPIRSWRLYLARSVLGTLCMSISRSGQ</sequence>
<dbReference type="PANTHER" id="PTHR32305:SF15">
    <property type="entry name" value="PROTEIN RHSA-RELATED"/>
    <property type="match status" value="1"/>
</dbReference>
<proteinExistence type="predicted"/>
<dbReference type="PRINTS" id="PR00394">
    <property type="entry name" value="RHSPROTEIN"/>
</dbReference>
<dbReference type="InterPro" id="IPR001826">
    <property type="entry name" value="RHS"/>
</dbReference>
<keyword evidence="3" id="KW-1185">Reference proteome</keyword>
<evidence type="ECO:0000313" key="2">
    <source>
        <dbReference type="EMBL" id="MBE9609570.1"/>
    </source>
</evidence>
<dbReference type="InterPro" id="IPR022385">
    <property type="entry name" value="Rhs_assc_core"/>
</dbReference>
<dbReference type="PANTHER" id="PTHR32305">
    <property type="match status" value="1"/>
</dbReference>
<reference evidence="2 3" key="1">
    <citation type="submission" date="2020-10" db="EMBL/GenBank/DDBJ databases">
        <title>The genome sequence of Chitinilyticum litopenaei 4Y14.</title>
        <authorList>
            <person name="Liu Y."/>
        </authorList>
    </citation>
    <scope>NUCLEOTIDE SEQUENCE [LARGE SCALE GENOMIC DNA]</scope>
    <source>
        <strain evidence="2 3">4Y14</strain>
    </source>
</reference>
<dbReference type="Proteomes" id="UP000604481">
    <property type="component" value="Unassembled WGS sequence"/>
</dbReference>
<dbReference type="Gene3D" id="2.180.10.10">
    <property type="entry name" value="RHS repeat-associated core"/>
    <property type="match status" value="1"/>
</dbReference>
<dbReference type="AlphaFoldDB" id="A0A8J7FKU2"/>
<dbReference type="Pfam" id="PF03527">
    <property type="entry name" value="RHS"/>
    <property type="match status" value="1"/>
</dbReference>
<comment type="caution">
    <text evidence="2">The sequence shown here is derived from an EMBL/GenBank/DDBJ whole genome shotgun (WGS) entry which is preliminary data.</text>
</comment>
<name>A0A8J7FKU2_9NEIS</name>